<dbReference type="InterPro" id="IPR036880">
    <property type="entry name" value="Kunitz_BPTI_sf"/>
</dbReference>
<accession>G0MS82</accession>
<dbReference type="OrthoDB" id="5817638at2759"/>
<dbReference type="HOGENOM" id="CLU_105995_0_0_1"/>
<dbReference type="EMBL" id="GL379809">
    <property type="protein sequence ID" value="EGT42579.1"/>
    <property type="molecule type" value="Genomic_DNA"/>
</dbReference>
<dbReference type="AlphaFoldDB" id="G0MS82"/>
<evidence type="ECO:0000256" key="1">
    <source>
        <dbReference type="SAM" id="Phobius"/>
    </source>
</evidence>
<dbReference type="SUPFAM" id="SSF57362">
    <property type="entry name" value="BPTI-like"/>
    <property type="match status" value="1"/>
</dbReference>
<dbReference type="eggNOG" id="KOG4295">
    <property type="taxonomic scope" value="Eukaryota"/>
</dbReference>
<dbReference type="Proteomes" id="UP000008068">
    <property type="component" value="Unassembled WGS sequence"/>
</dbReference>
<keyword evidence="1" id="KW-0812">Transmembrane</keyword>
<dbReference type="InterPro" id="IPR002223">
    <property type="entry name" value="Kunitz_BPTI"/>
</dbReference>
<dbReference type="PANTHER" id="PTHR47248:SF5">
    <property type="entry name" value="BPTI_KUNITZ INHIBITOR DOMAIN-CONTAINING PROTEIN"/>
    <property type="match status" value="1"/>
</dbReference>
<evidence type="ECO:0000313" key="3">
    <source>
        <dbReference type="EMBL" id="EGT42579.1"/>
    </source>
</evidence>
<dbReference type="FunCoup" id="G0MS82">
    <property type="interactions" value="6"/>
</dbReference>
<organism evidence="4">
    <name type="scientific">Caenorhabditis brenneri</name>
    <name type="common">Nematode worm</name>
    <dbReference type="NCBI Taxonomy" id="135651"/>
    <lineage>
        <taxon>Eukaryota</taxon>
        <taxon>Metazoa</taxon>
        <taxon>Ecdysozoa</taxon>
        <taxon>Nematoda</taxon>
        <taxon>Chromadorea</taxon>
        <taxon>Rhabditida</taxon>
        <taxon>Rhabditina</taxon>
        <taxon>Rhabditomorpha</taxon>
        <taxon>Rhabditoidea</taxon>
        <taxon>Rhabditidae</taxon>
        <taxon>Peloderinae</taxon>
        <taxon>Caenorhabditis</taxon>
    </lineage>
</organism>
<proteinExistence type="predicted"/>
<keyword evidence="4" id="KW-1185">Reference proteome</keyword>
<dbReference type="Gene3D" id="4.10.410.10">
    <property type="entry name" value="Pancreatic trypsin inhibitor Kunitz domain"/>
    <property type="match status" value="1"/>
</dbReference>
<dbReference type="PANTHER" id="PTHR47248">
    <property type="entry name" value="PROTEIN CBG06772"/>
    <property type="match status" value="1"/>
</dbReference>
<dbReference type="CDD" id="cd00109">
    <property type="entry name" value="Kunitz-type"/>
    <property type="match status" value="1"/>
</dbReference>
<protein>
    <recommendedName>
        <fullName evidence="2">BPTI/Kunitz inhibitor domain-containing protein</fullName>
    </recommendedName>
</protein>
<dbReference type="GO" id="GO:0004867">
    <property type="term" value="F:serine-type endopeptidase inhibitor activity"/>
    <property type="evidence" value="ECO:0007669"/>
    <property type="project" value="InterPro"/>
</dbReference>
<reference evidence="4" key="1">
    <citation type="submission" date="2011-07" db="EMBL/GenBank/DDBJ databases">
        <authorList>
            <consortium name="Caenorhabditis brenneri Sequencing and Analysis Consortium"/>
            <person name="Wilson R.K."/>
        </authorList>
    </citation>
    <scope>NUCLEOTIDE SEQUENCE [LARGE SCALE GENOMIC DNA]</scope>
    <source>
        <strain evidence="4">PB2801</strain>
    </source>
</reference>
<evidence type="ECO:0000313" key="4">
    <source>
        <dbReference type="Proteomes" id="UP000008068"/>
    </source>
</evidence>
<feature type="domain" description="BPTI/Kunitz inhibitor" evidence="2">
    <location>
        <begin position="62"/>
        <end position="116"/>
    </location>
</feature>
<dbReference type="OMA" id="QYKGCGG"/>
<gene>
    <name evidence="3" type="ORF">CAEBREN_07922</name>
</gene>
<dbReference type="InParanoid" id="G0MS82"/>
<dbReference type="InterPro" id="IPR052861">
    <property type="entry name" value="BPTI/Kunitz_domain"/>
</dbReference>
<evidence type="ECO:0000259" key="2">
    <source>
        <dbReference type="PROSITE" id="PS50279"/>
    </source>
</evidence>
<dbReference type="PROSITE" id="PS00280">
    <property type="entry name" value="BPTI_KUNITZ_1"/>
    <property type="match status" value="1"/>
</dbReference>
<keyword evidence="1" id="KW-0472">Membrane</keyword>
<sequence length="228" mass="24999">MIHVPACKRNIQDHVNIVFRTSSFQKTIKVSKTGKGYSEMLKSFFLFFSIFIIVTVGHPPKCFLPLAQGTSINCQNAPSQRYHFDPTMNQCHAFQYKGCGGNLNNYETLGECKDNCDVDLSSYVQCPLGTPPIFDSNDNSQCALTDSSSGEGCESNEAICINFNTIALCCNRTVHFGFQDDASATCPSGNARWQIDGNTVLAKSCDAVVCPSGFSCKDGNFFSYCCEN</sequence>
<dbReference type="PROSITE" id="PS50279">
    <property type="entry name" value="BPTI_KUNITZ_2"/>
    <property type="match status" value="1"/>
</dbReference>
<dbReference type="STRING" id="135651.G0MS82"/>
<dbReference type="InterPro" id="IPR020901">
    <property type="entry name" value="Prtase_inh_Kunz-CS"/>
</dbReference>
<dbReference type="Pfam" id="PF00014">
    <property type="entry name" value="Kunitz_BPTI"/>
    <property type="match status" value="1"/>
</dbReference>
<dbReference type="SMART" id="SM00131">
    <property type="entry name" value="KU"/>
    <property type="match status" value="1"/>
</dbReference>
<feature type="transmembrane region" description="Helical" evidence="1">
    <location>
        <begin position="40"/>
        <end position="58"/>
    </location>
</feature>
<keyword evidence="1" id="KW-1133">Transmembrane helix</keyword>
<name>G0MS82_CAEBE</name>